<dbReference type="PROSITE" id="PS50085">
    <property type="entry name" value="RAPGAP"/>
    <property type="match status" value="1"/>
</dbReference>
<dbReference type="OMA" id="ELMRNGW"/>
<accession>A0A8C0JDE4</accession>
<dbReference type="InterPro" id="IPR046859">
    <property type="entry name" value="RGPA/RALGAPB_N"/>
</dbReference>
<dbReference type="Ensembl" id="ENSCABT00000033698.1">
    <property type="protein sequence ID" value="ENSCABP00000030744.1"/>
    <property type="gene ID" value="ENSCABG00000021867.1"/>
</dbReference>
<dbReference type="InterPro" id="IPR035974">
    <property type="entry name" value="Rap/Ran-GAP_sf"/>
</dbReference>
<dbReference type="Pfam" id="PF20412">
    <property type="entry name" value="RALGAPB_N"/>
    <property type="match status" value="1"/>
</dbReference>
<dbReference type="Gene3D" id="3.40.50.11210">
    <property type="entry name" value="Rap/Ran-GAP"/>
    <property type="match status" value="1"/>
</dbReference>
<dbReference type="PANTHER" id="PTHR10063">
    <property type="entry name" value="TUBERIN"/>
    <property type="match status" value="1"/>
</dbReference>
<reference evidence="5" key="1">
    <citation type="submission" date="2025-08" db="UniProtKB">
        <authorList>
            <consortium name="Ensembl"/>
        </authorList>
    </citation>
    <scope>IDENTIFICATION</scope>
</reference>
<dbReference type="SUPFAM" id="SSF111347">
    <property type="entry name" value="Rap/Ran-GAP"/>
    <property type="match status" value="1"/>
</dbReference>
<keyword evidence="1" id="KW-0343">GTPase activation</keyword>
<evidence type="ECO:0000256" key="3">
    <source>
        <dbReference type="SAM" id="MobiDB-lite"/>
    </source>
</evidence>
<dbReference type="GO" id="GO:0005634">
    <property type="term" value="C:nucleus"/>
    <property type="evidence" value="ECO:0007669"/>
    <property type="project" value="InterPro"/>
</dbReference>
<feature type="compositionally biased region" description="Basic and acidic residues" evidence="3">
    <location>
        <begin position="467"/>
        <end position="481"/>
    </location>
</feature>
<feature type="compositionally biased region" description="Polar residues" evidence="3">
    <location>
        <begin position="485"/>
        <end position="496"/>
    </location>
</feature>
<dbReference type="GO" id="GO:0051056">
    <property type="term" value="P:regulation of small GTPase mediated signal transduction"/>
    <property type="evidence" value="ECO:0007669"/>
    <property type="project" value="InterPro"/>
</dbReference>
<dbReference type="Proteomes" id="UP000694404">
    <property type="component" value="Unplaced"/>
</dbReference>
<evidence type="ECO:0000256" key="1">
    <source>
        <dbReference type="ARBA" id="ARBA00022468"/>
    </source>
</evidence>
<dbReference type="PANTHER" id="PTHR10063:SF3">
    <property type="entry name" value="RAL GTPASE-ACTIVATING PROTEIN SUBUNIT ALPHA-1"/>
    <property type="match status" value="1"/>
</dbReference>
<dbReference type="InterPro" id="IPR016024">
    <property type="entry name" value="ARM-type_fold"/>
</dbReference>
<feature type="compositionally biased region" description="Polar residues" evidence="3">
    <location>
        <begin position="363"/>
        <end position="381"/>
    </location>
</feature>
<feature type="compositionally biased region" description="Basic and acidic residues" evidence="3">
    <location>
        <begin position="698"/>
        <end position="711"/>
    </location>
</feature>
<feature type="region of interest" description="Disordered" evidence="3">
    <location>
        <begin position="688"/>
        <end position="773"/>
    </location>
</feature>
<feature type="region of interest" description="Disordered" evidence="3">
    <location>
        <begin position="467"/>
        <end position="497"/>
    </location>
</feature>
<feature type="region of interest" description="Disordered" evidence="3">
    <location>
        <begin position="335"/>
        <end position="381"/>
    </location>
</feature>
<name>A0A8C0JDE4_CHEAB</name>
<proteinExistence type="predicted"/>
<dbReference type="InterPro" id="IPR000331">
    <property type="entry name" value="Rap/Ran_GAP_dom"/>
</dbReference>
<dbReference type="GO" id="GO:0005737">
    <property type="term" value="C:cytoplasm"/>
    <property type="evidence" value="ECO:0007669"/>
    <property type="project" value="TreeGrafter"/>
</dbReference>
<dbReference type="GO" id="GO:0005096">
    <property type="term" value="F:GTPase activator activity"/>
    <property type="evidence" value="ECO:0007669"/>
    <property type="project" value="UniProtKB-KW"/>
</dbReference>
<protein>
    <submittedName>
        <fullName evidence="5">Ral GTPase activating protein catalytic subunit alpha 1</fullName>
    </submittedName>
</protein>
<feature type="compositionally biased region" description="Low complexity" evidence="3">
    <location>
        <begin position="860"/>
        <end position="873"/>
    </location>
</feature>
<evidence type="ECO:0000259" key="4">
    <source>
        <dbReference type="PROSITE" id="PS50085"/>
    </source>
</evidence>
<feature type="compositionally biased region" description="Polar residues" evidence="3">
    <location>
        <begin position="813"/>
        <end position="828"/>
    </location>
</feature>
<sequence length="1958" mass="220802">MFSKKPHGDVRKSTQKVLDSRKDPLTRLKHLRVLIENAESTDLKQFFDLHFSPIYYVFFENFVTIEVGLKQKGKNFKCLSNLKFLSLVDCWLLLLIHQRWQFHSIGDPTNKQLPFSPFKIRREGVRLFLLWLQALQNNCSKEQLCMFSCLIPGFSSPQSEYGPRTLDNLINPPLNVQETQVTVEEITPLVPPQSGDKGQEDLTSYFLEALLKYIVIQVKSLEWKNKENQEKGFSFLFSYFKKYYLPYIFPNICKETSLYNPVLEIPQMRPKPHYVMVKKDAETNEAIYCTKEPFLKARVIVIRWLVSFWLEPKPHTGPHIPGMEGGEIVPKNIQRAAASMASREDSKNDSADRPDRNAEPEQSHSNTSTLTEREPSSSSLCSIDEEHLTDIEIVRKVFSSKISNVNFLTEIFRQAFLLPICEAAAMRKVVKVYQEWIQQEDKPLFMQEPEEILTSVNVDCDENVAEHNSAEKGNERDEEKMANSGHVQNSSWTRNGCHQDASHKISEIDIAEQNIRAGVQSVLQVFIINSSNIFLLEPANEIKTLLDEHTDMCKRILNIYRHMVVQVTMDKKTWEQMLLVLLRVTESVLKMPSQAFLQNQGRKNSTLAGRLAGPLFQTLIVAWIKANLNVYISRELWDDLLSVMSSLTYWEELATEWSLTMETLTKVLARNLYSLDLSDLPLDKLSEQKQKKHKGKGVGHEFQKSSVDKSFSRGWSRDQPGQAPMRQRSATTTGSPGTEKARTIVRQKTVDIDDTQILPRPSRVRHFSQSEDTPSEVFGALNEEQPLPRSSSTSDILEPFTVERAKGAVPVIDSSSHHNVTRRGSSPGSLEVPKDLPDILNKQSQMYPIDDPGVPSEWTSPASAGSSDLISSDSHSDSFSAFQYDGRKFENFSFGTDAGTPASTEIDAISGHQQSAEEQEVASLTTLHIDSETSSLNQQQLSAEAATITETSEFPSECCSVMAGGTLTGWHADVATVMWRRMLGILGDVNTIMDPEIHAQVFDYLCELWQNLAKIRDNLGISADNLTSPSPPVLIPPLRILTPWLFKATMLTDKYKQGKLHAYKLICNTMKRRQDVSPNRDFLTHFYNIMHCGLLHVDQDIVNTIIKHCSPQFFSLGLPGATMLIMDFIIAAGRVASSSFLNAPRVEAQVLLGSLVCFPNLYCELPALHPNTPDIVVSHFTDVKELTIKTVLSSAREEPSGPARCVALCSLGIWICEELVHESHHPQIKEALNVICVSLKFPNKTVAHVACNMLNMLIPYVYRLQIYQAVSPLKIIQILIATITHLLPNTEASSYEQDKRLVVSLLLCLLDWIMALPLKTLLQPLHTTGAENKTEQSVLNCVYKVLHGCVYGAQCFSNPKYFPLSLSDLASVDYDPFMHLESLKEPEPLHSPDSERSSKLQPVTEVKTHMQQGLISVAARTVITHLVNHLGHYPMSGGPAMLTSQVCENNDNPYSESPELSPELFESPNLQFFVLNNTSLVSCIQIQAEENMPGGGLSAGLASANSNVRIIVRDLSGKYAWDSAILYGPSSLCGLPEHTFLALSVFQQEKPEDAPSSDHVEDVSVRDGIALQVKRNFRETVPTWDTIREEEDALDELLHYLGVSSPECLQRAGVSLNIPAPQPICISEKQENDVINAILKQHTEEREFVEKHFSDLNMKAVEQDEPTPQKPQSAFYYCRLLLSILGMNSWDKRRSFHLLKKNEKLLRELKNLDSRQCRETHKIAVFYVAEGQEDKHSILTNTGGSQAYEDFVAGLGWEVNLTNHCGFMGGLQKNKSTGLTTPYFATSTVEVMFHVSTRMPSDSDDSLTKKLRHLGNDEVHIVWSEHTRDYRRGIIPTEFGDVLIVIYPMKNHMFSIQIMKKPEVPFFGPLFDGAIVNGKILPIMVRATAINASRALKSLIPLYQNFYEERARYLQTIVQHHLEPTTFEDFAAQVFCPAPYHHLPSDSGKKCNKEITDH</sequence>
<gene>
    <name evidence="5" type="primary">RALGAPA1</name>
</gene>
<dbReference type="SUPFAM" id="SSF48371">
    <property type="entry name" value="ARM repeat"/>
    <property type="match status" value="1"/>
</dbReference>
<dbReference type="InterPro" id="IPR027107">
    <property type="entry name" value="Tuberin/Ral-act_asu"/>
</dbReference>
<evidence type="ECO:0000313" key="5">
    <source>
        <dbReference type="Ensembl" id="ENSCABP00000030744.1"/>
    </source>
</evidence>
<organism evidence="5 6">
    <name type="scientific">Chelonoidis abingdonii</name>
    <name type="common">Abingdon island giant tortoise</name>
    <name type="synonym">Testudo abingdonii</name>
    <dbReference type="NCBI Taxonomy" id="106734"/>
    <lineage>
        <taxon>Eukaryota</taxon>
        <taxon>Metazoa</taxon>
        <taxon>Chordata</taxon>
        <taxon>Craniata</taxon>
        <taxon>Vertebrata</taxon>
        <taxon>Euteleostomi</taxon>
        <taxon>Archelosauria</taxon>
        <taxon>Testudinata</taxon>
        <taxon>Testudines</taxon>
        <taxon>Cryptodira</taxon>
        <taxon>Durocryptodira</taxon>
        <taxon>Testudinoidea</taxon>
        <taxon>Testudinidae</taxon>
        <taxon>Chelonoidis</taxon>
    </lineage>
</organism>
<keyword evidence="6" id="KW-1185">Reference proteome</keyword>
<keyword evidence="2" id="KW-0597">Phosphoprotein</keyword>
<reference evidence="5" key="2">
    <citation type="submission" date="2025-09" db="UniProtKB">
        <authorList>
            <consortium name="Ensembl"/>
        </authorList>
    </citation>
    <scope>IDENTIFICATION</scope>
</reference>
<evidence type="ECO:0000313" key="6">
    <source>
        <dbReference type="Proteomes" id="UP000694404"/>
    </source>
</evidence>
<feature type="domain" description="Rap-GAP" evidence="4">
    <location>
        <begin position="1709"/>
        <end position="1917"/>
    </location>
</feature>
<feature type="region of interest" description="Disordered" evidence="3">
    <location>
        <begin position="808"/>
        <end position="873"/>
    </location>
</feature>
<evidence type="ECO:0000256" key="2">
    <source>
        <dbReference type="ARBA" id="ARBA00022553"/>
    </source>
</evidence>
<dbReference type="GeneTree" id="ENSGT00950000183139"/>
<dbReference type="Pfam" id="PF02145">
    <property type="entry name" value="Rap_GAP"/>
    <property type="match status" value="1"/>
</dbReference>
<feature type="compositionally biased region" description="Basic and acidic residues" evidence="3">
    <location>
        <begin position="342"/>
        <end position="362"/>
    </location>
</feature>
<dbReference type="FunFam" id="3.40.50.11210:FF:000001">
    <property type="entry name" value="Ral GTPase-activating protein subunit alpha-1 isoform 1"/>
    <property type="match status" value="1"/>
</dbReference>